<protein>
    <submittedName>
        <fullName evidence="1">Uncharacterized protein</fullName>
    </submittedName>
</protein>
<gene>
    <name evidence="1" type="ORF">PMIN01_09434</name>
</gene>
<evidence type="ECO:0000313" key="1">
    <source>
        <dbReference type="EMBL" id="KAF9732576.1"/>
    </source>
</evidence>
<sequence>MYIETARIPRPGTLEPPVNFGITGDICYRCNQNAFDACSKGHPADQPATSNLYDLTCHTLGVDPHVCAIEEFLCANCITIEWAISLKDFVPCPWCRRDAGFKRLEPLENTNVSGMIRGELSSSETIRTQDGVAATLVGITREEGWILATELYVAYCAQVGGEEALGGPVYQTSFGFNRFLHALLKEFHGESANRRFVVTPEV</sequence>
<name>A0A9P6GBF0_9PLEO</name>
<evidence type="ECO:0000313" key="2">
    <source>
        <dbReference type="Proteomes" id="UP000756921"/>
    </source>
</evidence>
<dbReference type="OrthoDB" id="10415718at2759"/>
<keyword evidence="2" id="KW-1185">Reference proteome</keyword>
<comment type="caution">
    <text evidence="1">The sequence shown here is derived from an EMBL/GenBank/DDBJ whole genome shotgun (WGS) entry which is preliminary data.</text>
</comment>
<proteinExistence type="predicted"/>
<organism evidence="1 2">
    <name type="scientific">Paraphaeosphaeria minitans</name>
    <dbReference type="NCBI Taxonomy" id="565426"/>
    <lineage>
        <taxon>Eukaryota</taxon>
        <taxon>Fungi</taxon>
        <taxon>Dikarya</taxon>
        <taxon>Ascomycota</taxon>
        <taxon>Pezizomycotina</taxon>
        <taxon>Dothideomycetes</taxon>
        <taxon>Pleosporomycetidae</taxon>
        <taxon>Pleosporales</taxon>
        <taxon>Massarineae</taxon>
        <taxon>Didymosphaeriaceae</taxon>
        <taxon>Paraphaeosphaeria</taxon>
    </lineage>
</organism>
<reference evidence="1" key="1">
    <citation type="journal article" date="2020" name="Mol. Plant Microbe Interact.">
        <title>Genome Sequence of the Biocontrol Agent Coniothyrium minitans strain Conio (IMI 134523).</title>
        <authorList>
            <person name="Patel D."/>
            <person name="Shittu T.A."/>
            <person name="Baroncelli R."/>
            <person name="Muthumeenakshi S."/>
            <person name="Osborne T.H."/>
            <person name="Janganan T.K."/>
            <person name="Sreenivasaprasad S."/>
        </authorList>
    </citation>
    <scope>NUCLEOTIDE SEQUENCE</scope>
    <source>
        <strain evidence="1">Conio</strain>
    </source>
</reference>
<dbReference type="EMBL" id="WJXW01000010">
    <property type="protein sequence ID" value="KAF9732576.1"/>
    <property type="molecule type" value="Genomic_DNA"/>
</dbReference>
<dbReference type="Proteomes" id="UP000756921">
    <property type="component" value="Unassembled WGS sequence"/>
</dbReference>
<accession>A0A9P6GBF0</accession>
<dbReference type="AlphaFoldDB" id="A0A9P6GBF0"/>